<feature type="compositionally biased region" description="Basic and acidic residues" evidence="1">
    <location>
        <begin position="334"/>
        <end position="351"/>
    </location>
</feature>
<name>A0A4U1JDW8_9BACT</name>
<sequence length="469" mass="50495">MTHAPLHLTDSDFDAYAPEKSTSNAYSRPRLEVKQRALAWARGVITRLAELGITVDVHGSDEHPTLRNKKRVECQWVFFWRDAAAREELERLLDAGRSISAAIDDPSPYGRHAFLALRIASHGVEVCFAVHPEAKVDIDNLRARLAAKDAADGTGPTALAAELTAALRALPEQFAVGVGADRVAASAATPEAIEAMLERAAEGQVPLWIGWAVPREVALEHAEILDEQLEDALLALAPIYTLVAWSRQNDHIALDRRLEGIERERARTHAEASAQTEKWQAEQAAARERSLAEAKARGEAEGPRVSSLPFGFGARAGHGAPRKPSLDTLFKPSQKAEGDRDRRGGKPHEAKAPQAPAAPREREQTPAPPRVAPTPAASAPAPVASSNTSASAPTTMEKGARVRVLSGAFVDKIGIVGELDGRGGARVLLGLLSTRIEVTDLALVPEGRERPAIQSSHRRPTAPMPRKAR</sequence>
<feature type="compositionally biased region" description="Basic and acidic residues" evidence="1">
    <location>
        <begin position="285"/>
        <end position="302"/>
    </location>
</feature>
<feature type="region of interest" description="Disordered" evidence="1">
    <location>
        <begin position="449"/>
        <end position="469"/>
    </location>
</feature>
<comment type="caution">
    <text evidence="2">The sequence shown here is derived from an EMBL/GenBank/DDBJ whole genome shotgun (WGS) entry which is preliminary data.</text>
</comment>
<organism evidence="2 3">
    <name type="scientific">Polyangium fumosum</name>
    <dbReference type="NCBI Taxonomy" id="889272"/>
    <lineage>
        <taxon>Bacteria</taxon>
        <taxon>Pseudomonadati</taxon>
        <taxon>Myxococcota</taxon>
        <taxon>Polyangia</taxon>
        <taxon>Polyangiales</taxon>
        <taxon>Polyangiaceae</taxon>
        <taxon>Polyangium</taxon>
    </lineage>
</organism>
<protein>
    <recommendedName>
        <fullName evidence="4">KOW domain-containing protein</fullName>
    </recommendedName>
</protein>
<evidence type="ECO:0000256" key="1">
    <source>
        <dbReference type="SAM" id="MobiDB-lite"/>
    </source>
</evidence>
<evidence type="ECO:0000313" key="3">
    <source>
        <dbReference type="Proteomes" id="UP000309215"/>
    </source>
</evidence>
<feature type="compositionally biased region" description="Basic residues" evidence="1">
    <location>
        <begin position="456"/>
        <end position="469"/>
    </location>
</feature>
<keyword evidence="3" id="KW-1185">Reference proteome</keyword>
<accession>A0A4U1JDW8</accession>
<gene>
    <name evidence="2" type="ORF">E8A74_13685</name>
</gene>
<proteinExistence type="predicted"/>
<feature type="region of interest" description="Disordered" evidence="1">
    <location>
        <begin position="266"/>
        <end position="398"/>
    </location>
</feature>
<feature type="compositionally biased region" description="Low complexity" evidence="1">
    <location>
        <begin position="373"/>
        <end position="395"/>
    </location>
</feature>
<dbReference type="AlphaFoldDB" id="A0A4U1JDW8"/>
<dbReference type="RefSeq" id="WP_136929436.1">
    <property type="nucleotide sequence ID" value="NZ_SSMQ01000012.1"/>
</dbReference>
<evidence type="ECO:0008006" key="4">
    <source>
        <dbReference type="Google" id="ProtNLM"/>
    </source>
</evidence>
<dbReference type="OrthoDB" id="5515409at2"/>
<reference evidence="2 3" key="1">
    <citation type="submission" date="2019-04" db="EMBL/GenBank/DDBJ databases">
        <authorList>
            <person name="Li Y."/>
            <person name="Wang J."/>
        </authorList>
    </citation>
    <scope>NUCLEOTIDE SEQUENCE [LARGE SCALE GENOMIC DNA]</scope>
    <source>
        <strain evidence="2 3">DSM 14668</strain>
    </source>
</reference>
<dbReference type="EMBL" id="SSMQ01000012">
    <property type="protein sequence ID" value="TKD08838.1"/>
    <property type="molecule type" value="Genomic_DNA"/>
</dbReference>
<evidence type="ECO:0000313" key="2">
    <source>
        <dbReference type="EMBL" id="TKD08838.1"/>
    </source>
</evidence>
<dbReference type="Proteomes" id="UP000309215">
    <property type="component" value="Unassembled WGS sequence"/>
</dbReference>